<dbReference type="EMBL" id="JBEPMP010000001">
    <property type="protein sequence ID" value="MET3727082.1"/>
    <property type="molecule type" value="Genomic_DNA"/>
</dbReference>
<name>A0ABV2LHW0_9BACL</name>
<evidence type="ECO:0000313" key="1">
    <source>
        <dbReference type="EMBL" id="MET3727082.1"/>
    </source>
</evidence>
<organism evidence="1 2">
    <name type="scientific">Fictibacillus halophilus</name>
    <dbReference type="NCBI Taxonomy" id="1610490"/>
    <lineage>
        <taxon>Bacteria</taxon>
        <taxon>Bacillati</taxon>
        <taxon>Bacillota</taxon>
        <taxon>Bacilli</taxon>
        <taxon>Bacillales</taxon>
        <taxon>Fictibacillaceae</taxon>
        <taxon>Fictibacillus</taxon>
    </lineage>
</organism>
<reference evidence="1 2" key="1">
    <citation type="submission" date="2024-06" db="EMBL/GenBank/DDBJ databases">
        <title>Genomic Encyclopedia of Type Strains, Phase IV (KMG-IV): sequencing the most valuable type-strain genomes for metagenomic binning, comparative biology and taxonomic classification.</title>
        <authorList>
            <person name="Goeker M."/>
        </authorList>
    </citation>
    <scope>NUCLEOTIDE SEQUENCE [LARGE SCALE GENOMIC DNA]</scope>
    <source>
        <strain evidence="1 2">DSM 100124</strain>
    </source>
</reference>
<evidence type="ECO:0008006" key="3">
    <source>
        <dbReference type="Google" id="ProtNLM"/>
    </source>
</evidence>
<keyword evidence="2" id="KW-1185">Reference proteome</keyword>
<accession>A0ABV2LHW0</accession>
<sequence length="101" mass="12094">MKRMPFEPPTDFYNERIEATNQQICELIKQRKVLSNNNPGFPTKQHILAWCEENDLYEDFLNSIFAHFLSEDMYKPLIEPKGFIKNIPILNHLKKTMCFMR</sequence>
<comment type="caution">
    <text evidence="1">The sequence shown here is derived from an EMBL/GenBank/DDBJ whole genome shotgun (WGS) entry which is preliminary data.</text>
</comment>
<proteinExistence type="predicted"/>
<dbReference type="Proteomes" id="UP001549097">
    <property type="component" value="Unassembled WGS sequence"/>
</dbReference>
<evidence type="ECO:0000313" key="2">
    <source>
        <dbReference type="Proteomes" id="UP001549097"/>
    </source>
</evidence>
<gene>
    <name evidence="1" type="ORF">ABID52_000663</name>
</gene>
<dbReference type="RefSeq" id="WP_233096489.1">
    <property type="nucleotide sequence ID" value="NZ_JAEACF010000001.1"/>
</dbReference>
<protein>
    <recommendedName>
        <fullName evidence="3">Chorismate mutase</fullName>
    </recommendedName>
</protein>